<name>A0ABN6L6N2_9BACT</name>
<organism evidence="1 2">
    <name type="scientific">Persicobacter psychrovividus</name>
    <dbReference type="NCBI Taxonomy" id="387638"/>
    <lineage>
        <taxon>Bacteria</taxon>
        <taxon>Pseudomonadati</taxon>
        <taxon>Bacteroidota</taxon>
        <taxon>Cytophagia</taxon>
        <taxon>Cytophagales</taxon>
        <taxon>Persicobacteraceae</taxon>
        <taxon>Persicobacter</taxon>
    </lineage>
</organism>
<evidence type="ECO:0000313" key="1">
    <source>
        <dbReference type="EMBL" id="BDC98845.1"/>
    </source>
</evidence>
<protein>
    <submittedName>
        <fullName evidence="1">Uncharacterized protein</fullName>
    </submittedName>
</protein>
<dbReference type="EMBL" id="AP025292">
    <property type="protein sequence ID" value="BDC98845.1"/>
    <property type="molecule type" value="Genomic_DNA"/>
</dbReference>
<keyword evidence="2" id="KW-1185">Reference proteome</keyword>
<gene>
    <name evidence="1" type="ORF">PEPS_11260</name>
</gene>
<proteinExistence type="predicted"/>
<dbReference type="Proteomes" id="UP001354989">
    <property type="component" value="Chromosome"/>
</dbReference>
<accession>A0ABN6L6N2</accession>
<sequence length="292" mass="33752">METINKQPTATEIEMLVAETKRLFIQTICNDFIAFCESPENQFKKLKVKLDDFGDQIWRKYLVPLKSAQLNGQTLNNPLLDHLYMELPFYLSEFEEGYQWKALIESTIPKLQIKFGVDHYETTFEPQWLTEKSTDAWMTLLAKFMVIHELVEKGAFFRNQVFIDGLKALGATPLCNKIENLSPPPTPERLSRETENPPIIAQLIRLEIISKQGLFEDKTDQARYYSETLQLKKNKSGYSAHLYALLKAGAPLYGKSQDHVLDCFNKYVAQYLPPAMREKARENIEKGTDENE</sequence>
<reference evidence="1 2" key="1">
    <citation type="submission" date="2021-12" db="EMBL/GenBank/DDBJ databases">
        <title>Genome sequencing of bacteria with rrn-lacking chromosome and rrn-plasmid.</title>
        <authorList>
            <person name="Anda M."/>
            <person name="Iwasaki W."/>
        </authorList>
    </citation>
    <scope>NUCLEOTIDE SEQUENCE [LARGE SCALE GENOMIC DNA]</scope>
    <source>
        <strain evidence="1 2">NBRC 101262</strain>
    </source>
</reference>
<evidence type="ECO:0000313" key="2">
    <source>
        <dbReference type="Proteomes" id="UP001354989"/>
    </source>
</evidence>
<dbReference type="RefSeq" id="WP_338397907.1">
    <property type="nucleotide sequence ID" value="NZ_AP025292.1"/>
</dbReference>